<reference evidence="8 9" key="1">
    <citation type="submission" date="2020-10" db="EMBL/GenBank/DDBJ databases">
        <title>Bacillus sp. HD4P25, an endophyte from a halophyte.</title>
        <authorList>
            <person name="Sun J.-Q."/>
        </authorList>
    </citation>
    <scope>NUCLEOTIDE SEQUENCE [LARGE SCALE GENOMIC DNA]</scope>
    <source>
        <strain evidence="8 9">YIM 93174</strain>
    </source>
</reference>
<name>A0ABR9QGC0_9BACI</name>
<dbReference type="InterPro" id="IPR050638">
    <property type="entry name" value="AA-Vitamin_Transporters"/>
</dbReference>
<keyword evidence="4 6" id="KW-1133">Transmembrane helix</keyword>
<organism evidence="8 9">
    <name type="scientific">Litchfieldia luteola</name>
    <dbReference type="NCBI Taxonomy" id="682179"/>
    <lineage>
        <taxon>Bacteria</taxon>
        <taxon>Bacillati</taxon>
        <taxon>Bacillota</taxon>
        <taxon>Bacilli</taxon>
        <taxon>Bacillales</taxon>
        <taxon>Bacillaceae</taxon>
        <taxon>Litchfieldia</taxon>
    </lineage>
</organism>
<feature type="transmembrane region" description="Helical" evidence="6">
    <location>
        <begin position="278"/>
        <end position="296"/>
    </location>
</feature>
<dbReference type="InterPro" id="IPR000620">
    <property type="entry name" value="EamA_dom"/>
</dbReference>
<dbReference type="Gene3D" id="1.10.3730.20">
    <property type="match status" value="1"/>
</dbReference>
<evidence type="ECO:0000259" key="7">
    <source>
        <dbReference type="Pfam" id="PF00892"/>
    </source>
</evidence>
<feature type="transmembrane region" description="Helical" evidence="6">
    <location>
        <begin position="223"/>
        <end position="242"/>
    </location>
</feature>
<dbReference type="EMBL" id="JADCLJ010000011">
    <property type="protein sequence ID" value="MBE4907539.1"/>
    <property type="molecule type" value="Genomic_DNA"/>
</dbReference>
<dbReference type="PANTHER" id="PTHR32322">
    <property type="entry name" value="INNER MEMBRANE TRANSPORTER"/>
    <property type="match status" value="1"/>
</dbReference>
<accession>A0ABR9QGC0</accession>
<evidence type="ECO:0000256" key="6">
    <source>
        <dbReference type="SAM" id="Phobius"/>
    </source>
</evidence>
<keyword evidence="9" id="KW-1185">Reference proteome</keyword>
<keyword evidence="3 6" id="KW-0812">Transmembrane</keyword>
<dbReference type="Pfam" id="PF00892">
    <property type="entry name" value="EamA"/>
    <property type="match status" value="2"/>
</dbReference>
<feature type="transmembrane region" description="Helical" evidence="6">
    <location>
        <begin position="75"/>
        <end position="95"/>
    </location>
</feature>
<feature type="domain" description="EamA" evidence="7">
    <location>
        <begin position="161"/>
        <end position="294"/>
    </location>
</feature>
<evidence type="ECO:0000256" key="5">
    <source>
        <dbReference type="ARBA" id="ARBA00023136"/>
    </source>
</evidence>
<feature type="transmembrane region" description="Helical" evidence="6">
    <location>
        <begin position="190"/>
        <end position="211"/>
    </location>
</feature>
<comment type="caution">
    <text evidence="8">The sequence shown here is derived from an EMBL/GenBank/DDBJ whole genome shotgun (WGS) entry which is preliminary data.</text>
</comment>
<evidence type="ECO:0000313" key="9">
    <source>
        <dbReference type="Proteomes" id="UP001516662"/>
    </source>
</evidence>
<comment type="subcellular location">
    <subcellularLocation>
        <location evidence="1">Endomembrane system</location>
        <topology evidence="1">Multi-pass membrane protein</topology>
    </subcellularLocation>
</comment>
<gene>
    <name evidence="8" type="ORF">IMZ08_05605</name>
</gene>
<feature type="transmembrane region" description="Helical" evidence="6">
    <location>
        <begin position="159"/>
        <end position="178"/>
    </location>
</feature>
<dbReference type="Proteomes" id="UP001516662">
    <property type="component" value="Unassembled WGS sequence"/>
</dbReference>
<protein>
    <submittedName>
        <fullName evidence="8">EamA family transporter</fullName>
    </submittedName>
</protein>
<dbReference type="PANTHER" id="PTHR32322:SF2">
    <property type="entry name" value="EAMA DOMAIN-CONTAINING PROTEIN"/>
    <property type="match status" value="1"/>
</dbReference>
<feature type="transmembrane region" description="Helical" evidence="6">
    <location>
        <begin position="254"/>
        <end position="272"/>
    </location>
</feature>
<dbReference type="InterPro" id="IPR037185">
    <property type="entry name" value="EmrE-like"/>
</dbReference>
<feature type="domain" description="EamA" evidence="7">
    <location>
        <begin position="8"/>
        <end position="148"/>
    </location>
</feature>
<evidence type="ECO:0000256" key="3">
    <source>
        <dbReference type="ARBA" id="ARBA00022692"/>
    </source>
</evidence>
<keyword evidence="5 6" id="KW-0472">Membrane</keyword>
<feature type="transmembrane region" description="Helical" evidence="6">
    <location>
        <begin position="134"/>
        <end position="153"/>
    </location>
</feature>
<feature type="transmembrane region" description="Helical" evidence="6">
    <location>
        <begin position="40"/>
        <end position="60"/>
    </location>
</feature>
<evidence type="ECO:0000256" key="2">
    <source>
        <dbReference type="ARBA" id="ARBA00007362"/>
    </source>
</evidence>
<evidence type="ECO:0000313" key="8">
    <source>
        <dbReference type="EMBL" id="MBE4907539.1"/>
    </source>
</evidence>
<proteinExistence type="inferred from homology"/>
<feature type="transmembrane region" description="Helical" evidence="6">
    <location>
        <begin position="101"/>
        <end position="122"/>
    </location>
</feature>
<comment type="similarity">
    <text evidence="2">Belongs to the EamA transporter family.</text>
</comment>
<evidence type="ECO:0000256" key="4">
    <source>
        <dbReference type="ARBA" id="ARBA00022989"/>
    </source>
</evidence>
<sequence length="320" mass="35546">MKKPSRNTGLFLVITGSLFWGICGTVAQKLFQEFSVDVNWLVTMRLLIAGVLLLAVQFFIKDRTQILGVWKNKRVAIHLIIFGLLGMLAVQYTYMASIHHGNAAVATLLQYTAPAMVIIYLVLRKLTTLTKIDIITVTLAIVGCFFLLTNGSLSQLSVPTIAIIWGILSGVALAFYTLYAVPLLKQFDSLVIVGWAMIIGGIALSFIHPPWKMDYTSLTVEAYLYLIFVIVFGTMIAFWFYIESLQSLSPKETSLLSSIEPLAAVLTTVIWLHEPYGFFQWVGTAFIFGMIVLLAFSKKSTAVASEAKNKSKRTKPLRVS</sequence>
<dbReference type="SUPFAM" id="SSF103481">
    <property type="entry name" value="Multidrug resistance efflux transporter EmrE"/>
    <property type="match status" value="2"/>
</dbReference>
<evidence type="ECO:0000256" key="1">
    <source>
        <dbReference type="ARBA" id="ARBA00004127"/>
    </source>
</evidence>
<dbReference type="RefSeq" id="WP_193535018.1">
    <property type="nucleotide sequence ID" value="NZ_JADCLJ010000011.1"/>
</dbReference>